<reference evidence="9 10" key="1">
    <citation type="submission" date="2021-05" db="EMBL/GenBank/DDBJ databases">
        <title>The draft genome of Geobacter chapellei DSM 13688.</title>
        <authorList>
            <person name="Xu Z."/>
            <person name="Masuda Y."/>
            <person name="Itoh H."/>
            <person name="Senoo K."/>
        </authorList>
    </citation>
    <scope>NUCLEOTIDE SEQUENCE [LARGE SCALE GENOMIC DNA]</scope>
    <source>
        <strain evidence="9 10">DSM 13688</strain>
    </source>
</reference>
<organism evidence="9 10">
    <name type="scientific">Pelotalea chapellei</name>
    <dbReference type="NCBI Taxonomy" id="44671"/>
    <lineage>
        <taxon>Bacteria</taxon>
        <taxon>Pseudomonadati</taxon>
        <taxon>Thermodesulfobacteriota</taxon>
        <taxon>Desulfuromonadia</taxon>
        <taxon>Geobacterales</taxon>
        <taxon>Geobacteraceae</taxon>
        <taxon>Pelotalea</taxon>
    </lineage>
</organism>
<dbReference type="GO" id="GO:0016301">
    <property type="term" value="F:kinase activity"/>
    <property type="evidence" value="ECO:0007669"/>
    <property type="project" value="UniProtKB-KW"/>
</dbReference>
<keyword evidence="5 9" id="KW-0418">Kinase</keyword>
<name>A0ABS5U9B6_9BACT</name>
<dbReference type="RefSeq" id="WP_214299006.1">
    <property type="nucleotide sequence ID" value="NZ_JAHDYS010000009.1"/>
</dbReference>
<comment type="catalytic activity">
    <reaction evidence="1">
        <text>ATP + protein L-histidine = ADP + protein N-phospho-L-histidine.</text>
        <dbReference type="EC" id="2.7.13.3"/>
    </reaction>
</comment>
<comment type="caution">
    <text evidence="9">The sequence shown here is derived from an EMBL/GenBank/DDBJ whole genome shotgun (WGS) entry which is preliminary data.</text>
</comment>
<dbReference type="Gene3D" id="1.10.287.130">
    <property type="match status" value="1"/>
</dbReference>
<evidence type="ECO:0000256" key="1">
    <source>
        <dbReference type="ARBA" id="ARBA00000085"/>
    </source>
</evidence>
<evidence type="ECO:0000256" key="6">
    <source>
        <dbReference type="ARBA" id="ARBA00023012"/>
    </source>
</evidence>
<keyword evidence="7" id="KW-0812">Transmembrane</keyword>
<feature type="domain" description="Histidine kinase" evidence="8">
    <location>
        <begin position="97"/>
        <end position="312"/>
    </location>
</feature>
<dbReference type="Gene3D" id="3.30.565.10">
    <property type="entry name" value="Histidine kinase-like ATPase, C-terminal domain"/>
    <property type="match status" value="1"/>
</dbReference>
<dbReference type="SMART" id="SM00387">
    <property type="entry name" value="HATPase_c"/>
    <property type="match status" value="1"/>
</dbReference>
<dbReference type="SMART" id="SM00388">
    <property type="entry name" value="HisKA"/>
    <property type="match status" value="1"/>
</dbReference>
<evidence type="ECO:0000313" key="10">
    <source>
        <dbReference type="Proteomes" id="UP000784128"/>
    </source>
</evidence>
<dbReference type="PANTHER" id="PTHR45453:SF1">
    <property type="entry name" value="PHOSPHATE REGULON SENSOR PROTEIN PHOR"/>
    <property type="match status" value="1"/>
</dbReference>
<dbReference type="Pfam" id="PF00512">
    <property type="entry name" value="HisKA"/>
    <property type="match status" value="1"/>
</dbReference>
<evidence type="ECO:0000256" key="2">
    <source>
        <dbReference type="ARBA" id="ARBA00012438"/>
    </source>
</evidence>
<dbReference type="InterPro" id="IPR005467">
    <property type="entry name" value="His_kinase_dom"/>
</dbReference>
<feature type="transmembrane region" description="Helical" evidence="7">
    <location>
        <begin position="12"/>
        <end position="33"/>
    </location>
</feature>
<dbReference type="InterPro" id="IPR050351">
    <property type="entry name" value="BphY/WalK/GraS-like"/>
</dbReference>
<dbReference type="PRINTS" id="PR00344">
    <property type="entry name" value="BCTRLSENSOR"/>
</dbReference>
<dbReference type="Proteomes" id="UP000784128">
    <property type="component" value="Unassembled WGS sequence"/>
</dbReference>
<dbReference type="InterPro" id="IPR036890">
    <property type="entry name" value="HATPase_C_sf"/>
</dbReference>
<dbReference type="InterPro" id="IPR003661">
    <property type="entry name" value="HisK_dim/P_dom"/>
</dbReference>
<dbReference type="SUPFAM" id="SSF47384">
    <property type="entry name" value="Homodimeric domain of signal transducing histidine kinase"/>
    <property type="match status" value="1"/>
</dbReference>
<keyword evidence="7" id="KW-0472">Membrane</keyword>
<dbReference type="CDD" id="cd00082">
    <property type="entry name" value="HisKA"/>
    <property type="match status" value="1"/>
</dbReference>
<dbReference type="InterPro" id="IPR003594">
    <property type="entry name" value="HATPase_dom"/>
</dbReference>
<keyword evidence="10" id="KW-1185">Reference proteome</keyword>
<gene>
    <name evidence="9" type="ORF">KJB30_10740</name>
</gene>
<dbReference type="EMBL" id="JAHDYS010000009">
    <property type="protein sequence ID" value="MBT1072264.1"/>
    <property type="molecule type" value="Genomic_DNA"/>
</dbReference>
<feature type="transmembrane region" description="Helical" evidence="7">
    <location>
        <begin position="54"/>
        <end position="81"/>
    </location>
</feature>
<proteinExistence type="predicted"/>
<sequence length="323" mass="36799">MKLLRKIFHPVMALIAIQLVWITVVIFWIYWFIGKQREIRALAEKYRPELLGEGINWLVMVEGLVMLTVILAGVYIIFVYWNRQSNLYHHQRTFISQVTHELKSPLASIQLHLETIRLRHPPVEKLNSFVTTMLADTERLHYLINNLLMAARLEQRRKPAERRLTDLSAMVAEYVQRERDNLPQGGSITLESEPGLKAMIDPEEMGMVLRNLFENAVLYSPGSPDLTVHFNRSGNTLHLSIQDKGRGLDKKDLKKVFDMFYRVQTAGENVRGTGLGLYIVDSIITGYNGSVTVESPGLGRGCTFTIRIPAAGLTSSARRTDDH</sequence>
<dbReference type="SUPFAM" id="SSF55874">
    <property type="entry name" value="ATPase domain of HSP90 chaperone/DNA topoisomerase II/histidine kinase"/>
    <property type="match status" value="1"/>
</dbReference>
<evidence type="ECO:0000313" key="9">
    <source>
        <dbReference type="EMBL" id="MBT1072264.1"/>
    </source>
</evidence>
<dbReference type="PROSITE" id="PS50109">
    <property type="entry name" value="HIS_KIN"/>
    <property type="match status" value="1"/>
</dbReference>
<dbReference type="InterPro" id="IPR036097">
    <property type="entry name" value="HisK_dim/P_sf"/>
</dbReference>
<keyword evidence="7" id="KW-1133">Transmembrane helix</keyword>
<accession>A0ABS5U9B6</accession>
<keyword evidence="4" id="KW-0808">Transferase</keyword>
<dbReference type="EC" id="2.7.13.3" evidence="2"/>
<evidence type="ECO:0000256" key="4">
    <source>
        <dbReference type="ARBA" id="ARBA00022679"/>
    </source>
</evidence>
<keyword evidence="6" id="KW-0902">Two-component regulatory system</keyword>
<dbReference type="InterPro" id="IPR004358">
    <property type="entry name" value="Sig_transdc_His_kin-like_C"/>
</dbReference>
<evidence type="ECO:0000259" key="8">
    <source>
        <dbReference type="PROSITE" id="PS50109"/>
    </source>
</evidence>
<evidence type="ECO:0000256" key="3">
    <source>
        <dbReference type="ARBA" id="ARBA00022553"/>
    </source>
</evidence>
<dbReference type="PANTHER" id="PTHR45453">
    <property type="entry name" value="PHOSPHATE REGULON SENSOR PROTEIN PHOR"/>
    <property type="match status" value="1"/>
</dbReference>
<protein>
    <recommendedName>
        <fullName evidence="2">histidine kinase</fullName>
        <ecNumber evidence="2">2.7.13.3</ecNumber>
    </recommendedName>
</protein>
<evidence type="ECO:0000256" key="5">
    <source>
        <dbReference type="ARBA" id="ARBA00022777"/>
    </source>
</evidence>
<evidence type="ECO:0000256" key="7">
    <source>
        <dbReference type="SAM" id="Phobius"/>
    </source>
</evidence>
<dbReference type="Pfam" id="PF02518">
    <property type="entry name" value="HATPase_c"/>
    <property type="match status" value="1"/>
</dbReference>
<keyword evidence="3" id="KW-0597">Phosphoprotein</keyword>